<feature type="domain" description="AB hydrolase-1" evidence="2">
    <location>
        <begin position="25"/>
        <end position="123"/>
    </location>
</feature>
<evidence type="ECO:0000259" key="2">
    <source>
        <dbReference type="Pfam" id="PF00561"/>
    </source>
</evidence>
<keyword evidence="1" id="KW-0378">Hydrolase</keyword>
<dbReference type="OrthoDB" id="9812774at2"/>
<keyword evidence="4" id="KW-1185">Reference proteome</keyword>
<accession>A0A3N1M9Y1</accession>
<comment type="caution">
    <text evidence="3">The sequence shown here is derived from an EMBL/GenBank/DDBJ whole genome shotgun (WGS) entry which is preliminary data.</text>
</comment>
<dbReference type="PRINTS" id="PR00111">
    <property type="entry name" value="ABHYDROLASE"/>
</dbReference>
<dbReference type="EMBL" id="RJKX01000013">
    <property type="protein sequence ID" value="ROP99496.1"/>
    <property type="molecule type" value="Genomic_DNA"/>
</dbReference>
<dbReference type="InterPro" id="IPR000639">
    <property type="entry name" value="Epox_hydrolase-like"/>
</dbReference>
<dbReference type="PRINTS" id="PR00412">
    <property type="entry name" value="EPOXHYDRLASE"/>
</dbReference>
<dbReference type="AlphaFoldDB" id="A0A3N1M9Y1"/>
<evidence type="ECO:0000256" key="1">
    <source>
        <dbReference type="ARBA" id="ARBA00022801"/>
    </source>
</evidence>
<evidence type="ECO:0000313" key="4">
    <source>
        <dbReference type="Proteomes" id="UP000278222"/>
    </source>
</evidence>
<gene>
    <name evidence="3" type="ORF">EDC65_1275</name>
</gene>
<dbReference type="GO" id="GO:0016787">
    <property type="term" value="F:hydrolase activity"/>
    <property type="evidence" value="ECO:0007669"/>
    <property type="project" value="UniProtKB-KW"/>
</dbReference>
<dbReference type="Proteomes" id="UP000278222">
    <property type="component" value="Unassembled WGS sequence"/>
</dbReference>
<protein>
    <submittedName>
        <fullName evidence="3">Pimeloyl-ACP methyl ester carboxylesterase</fullName>
    </submittedName>
</protein>
<dbReference type="InterPro" id="IPR000073">
    <property type="entry name" value="AB_hydrolase_1"/>
</dbReference>
<evidence type="ECO:0000313" key="3">
    <source>
        <dbReference type="EMBL" id="ROP99496.1"/>
    </source>
</evidence>
<sequence>MAEVEHHFARLSQVAMHYVTAGEGPPVVLLHGWPSTWYEWRHVIDRLAPHHRVIAPDLRGLGDSSRPADGYDKRTVAADVWELVEHLGLGRFHLVGHDWGGPTAFALAAAHPEAIRTLSIVDVTLPGIGPDISQGGRRWHHAFHRTLDLPEALVTGRERPYLSWFYAEFSWQQGAITDADIDEYVRTYSKPGALRAGFAYYRNIPQDAADNVRLLESGFRLPMPVLALGGARTEARARGLEPAESLGCIADRVEGGTIAESGHFVPEEQPDALSARLMEFWRQHPDG</sequence>
<dbReference type="RefSeq" id="WP_123688882.1">
    <property type="nucleotide sequence ID" value="NZ_AP019700.1"/>
</dbReference>
<organism evidence="3 4">
    <name type="scientific">Stella humosa</name>
    <dbReference type="NCBI Taxonomy" id="94"/>
    <lineage>
        <taxon>Bacteria</taxon>
        <taxon>Pseudomonadati</taxon>
        <taxon>Pseudomonadota</taxon>
        <taxon>Alphaproteobacteria</taxon>
        <taxon>Rhodospirillales</taxon>
        <taxon>Stellaceae</taxon>
        <taxon>Stella</taxon>
    </lineage>
</organism>
<dbReference type="InterPro" id="IPR029058">
    <property type="entry name" value="AB_hydrolase_fold"/>
</dbReference>
<reference evidence="3 4" key="1">
    <citation type="submission" date="2018-11" db="EMBL/GenBank/DDBJ databases">
        <title>Genomic Encyclopedia of Type Strains, Phase IV (KMG-IV): sequencing the most valuable type-strain genomes for metagenomic binning, comparative biology and taxonomic classification.</title>
        <authorList>
            <person name="Goeker M."/>
        </authorList>
    </citation>
    <scope>NUCLEOTIDE SEQUENCE [LARGE SCALE GENOMIC DNA]</scope>
    <source>
        <strain evidence="3 4">DSM 5900</strain>
    </source>
</reference>
<dbReference type="Gene3D" id="3.40.50.1820">
    <property type="entry name" value="alpha/beta hydrolase"/>
    <property type="match status" value="1"/>
</dbReference>
<dbReference type="PANTHER" id="PTHR43329">
    <property type="entry name" value="EPOXIDE HYDROLASE"/>
    <property type="match status" value="1"/>
</dbReference>
<dbReference type="Pfam" id="PF00561">
    <property type="entry name" value="Abhydrolase_1"/>
    <property type="match status" value="1"/>
</dbReference>
<dbReference type="SUPFAM" id="SSF53474">
    <property type="entry name" value="alpha/beta-Hydrolases"/>
    <property type="match status" value="1"/>
</dbReference>
<proteinExistence type="predicted"/>
<name>A0A3N1M9Y1_9PROT</name>